<dbReference type="AlphaFoldDB" id="A0A0A9DI21"/>
<evidence type="ECO:0000313" key="2">
    <source>
        <dbReference type="EMBL" id="JAD83422.1"/>
    </source>
</evidence>
<dbReference type="InterPro" id="IPR011990">
    <property type="entry name" value="TPR-like_helical_dom_sf"/>
</dbReference>
<evidence type="ECO:0000256" key="1">
    <source>
        <dbReference type="SAM" id="MobiDB-lite"/>
    </source>
</evidence>
<organism evidence="2">
    <name type="scientific">Arundo donax</name>
    <name type="common">Giant reed</name>
    <name type="synonym">Donax arundinaceus</name>
    <dbReference type="NCBI Taxonomy" id="35708"/>
    <lineage>
        <taxon>Eukaryota</taxon>
        <taxon>Viridiplantae</taxon>
        <taxon>Streptophyta</taxon>
        <taxon>Embryophyta</taxon>
        <taxon>Tracheophyta</taxon>
        <taxon>Spermatophyta</taxon>
        <taxon>Magnoliopsida</taxon>
        <taxon>Liliopsida</taxon>
        <taxon>Poales</taxon>
        <taxon>Poaceae</taxon>
        <taxon>PACMAD clade</taxon>
        <taxon>Arundinoideae</taxon>
        <taxon>Arundineae</taxon>
        <taxon>Arundo</taxon>
    </lineage>
</organism>
<sequence length="136" mass="16087">MLSKGQGNTMRTYELLVCALEKDNRAEEAHRIWQKKIAHDLHSVPWRFCHLMLATYYRNNRLDRLVKLFKELEACGRKLPSKDIIWKVEDAYEMLGLPEEKKALLDKYKDLYNKPSRNDRKKGSKFKKAEMNKTAG</sequence>
<accession>A0A0A9DI21</accession>
<reference evidence="2" key="1">
    <citation type="submission" date="2014-09" db="EMBL/GenBank/DDBJ databases">
        <authorList>
            <person name="Magalhaes I.L.F."/>
            <person name="Oliveira U."/>
            <person name="Santos F.R."/>
            <person name="Vidigal T.H.D.A."/>
            <person name="Brescovit A.D."/>
            <person name="Santos A.J."/>
        </authorList>
    </citation>
    <scope>NUCLEOTIDE SEQUENCE</scope>
    <source>
        <tissue evidence="2">Shoot tissue taken approximately 20 cm above the soil surface</tissue>
    </source>
</reference>
<dbReference type="PANTHER" id="PTHR47603">
    <property type="entry name" value="PPR CONTAINING-LIKE PROTEIN"/>
    <property type="match status" value="1"/>
</dbReference>
<dbReference type="PANTHER" id="PTHR47603:SF1">
    <property type="entry name" value="PPR CONTAINING-LIKE PROTEIN"/>
    <property type="match status" value="1"/>
</dbReference>
<evidence type="ECO:0008006" key="3">
    <source>
        <dbReference type="Google" id="ProtNLM"/>
    </source>
</evidence>
<dbReference type="Gene3D" id="1.25.40.10">
    <property type="entry name" value="Tetratricopeptide repeat domain"/>
    <property type="match status" value="1"/>
</dbReference>
<proteinExistence type="predicted"/>
<feature type="region of interest" description="Disordered" evidence="1">
    <location>
        <begin position="113"/>
        <end position="136"/>
    </location>
</feature>
<name>A0A0A9DI21_ARUDO</name>
<feature type="compositionally biased region" description="Basic and acidic residues" evidence="1">
    <location>
        <begin position="127"/>
        <end position="136"/>
    </location>
</feature>
<protein>
    <recommendedName>
        <fullName evidence="3">Pentatricopeptide repeat-containing protein</fullName>
    </recommendedName>
</protein>
<reference evidence="2" key="2">
    <citation type="journal article" date="2015" name="Data Brief">
        <title>Shoot transcriptome of the giant reed, Arundo donax.</title>
        <authorList>
            <person name="Barrero R.A."/>
            <person name="Guerrero F.D."/>
            <person name="Moolhuijzen P."/>
            <person name="Goolsby J.A."/>
            <person name="Tidwell J."/>
            <person name="Bellgard S.E."/>
            <person name="Bellgard M.I."/>
        </authorList>
    </citation>
    <scope>NUCLEOTIDE SEQUENCE</scope>
    <source>
        <tissue evidence="2">Shoot tissue taken approximately 20 cm above the soil surface</tissue>
    </source>
</reference>
<dbReference type="EMBL" id="GBRH01214473">
    <property type="protein sequence ID" value="JAD83422.1"/>
    <property type="molecule type" value="Transcribed_RNA"/>
</dbReference>